<evidence type="ECO:0000256" key="15">
    <source>
        <dbReference type="SAM" id="Phobius"/>
    </source>
</evidence>
<keyword evidence="12 15" id="KW-0472">Membrane</keyword>
<dbReference type="GeneID" id="115878992"/>
<feature type="transmembrane region" description="Helical" evidence="15">
    <location>
        <begin position="824"/>
        <end position="846"/>
    </location>
</feature>
<feature type="domain" description="Guanylate cyclase" evidence="16">
    <location>
        <begin position="315"/>
        <end position="443"/>
    </location>
</feature>
<gene>
    <name evidence="18 19 20" type="primary">LOC115878992</name>
</gene>
<keyword evidence="10 15" id="KW-1133">Transmembrane helix</keyword>
<dbReference type="OrthoDB" id="10006362at2759"/>
<dbReference type="PROSITE" id="PS50125">
    <property type="entry name" value="GUANYLATE_CYCLASE_2"/>
    <property type="match status" value="2"/>
</dbReference>
<dbReference type="FunFam" id="3.30.70.1230:FF:000024">
    <property type="entry name" value="ACXA, isoform A"/>
    <property type="match status" value="1"/>
</dbReference>
<evidence type="ECO:0000256" key="5">
    <source>
        <dbReference type="ARBA" id="ARBA00022692"/>
    </source>
</evidence>
<keyword evidence="13 14" id="KW-0456">Lyase</keyword>
<evidence type="ECO:0000313" key="20">
    <source>
        <dbReference type="RefSeq" id="XP_030751469.1"/>
    </source>
</evidence>
<dbReference type="GO" id="GO:0005886">
    <property type="term" value="C:plasma membrane"/>
    <property type="evidence" value="ECO:0007669"/>
    <property type="project" value="TreeGrafter"/>
</dbReference>
<evidence type="ECO:0000259" key="16">
    <source>
        <dbReference type="PROSITE" id="PS50125"/>
    </source>
</evidence>
<dbReference type="CDD" id="cd07302">
    <property type="entry name" value="CHD"/>
    <property type="match status" value="2"/>
</dbReference>
<comment type="similarity">
    <text evidence="14">Belongs to the adenylyl cyclase class-4/guanylyl cyclase family.</text>
</comment>
<dbReference type="GO" id="GO:0035556">
    <property type="term" value="P:intracellular signal transduction"/>
    <property type="evidence" value="ECO:0007669"/>
    <property type="project" value="InterPro"/>
</dbReference>
<feature type="transmembrane region" description="Helical" evidence="15">
    <location>
        <begin position="758"/>
        <end position="778"/>
    </location>
</feature>
<dbReference type="AlphaFoldDB" id="A0A6J2XJJ9"/>
<dbReference type="EC" id="4.6.1.1" evidence="4"/>
<keyword evidence="5 15" id="KW-0812">Transmembrane</keyword>
<feature type="transmembrane region" description="Helical" evidence="15">
    <location>
        <begin position="217"/>
        <end position="234"/>
    </location>
</feature>
<evidence type="ECO:0000313" key="18">
    <source>
        <dbReference type="RefSeq" id="XP_030751466.1"/>
    </source>
</evidence>
<feature type="transmembrane region" description="Helical" evidence="15">
    <location>
        <begin position="97"/>
        <end position="118"/>
    </location>
</feature>
<evidence type="ECO:0000256" key="7">
    <source>
        <dbReference type="ARBA" id="ARBA00022741"/>
    </source>
</evidence>
<feature type="transmembrane region" description="Helical" evidence="15">
    <location>
        <begin position="858"/>
        <end position="876"/>
    </location>
</feature>
<feature type="transmembrane region" description="Helical" evidence="15">
    <location>
        <begin position="790"/>
        <end position="815"/>
    </location>
</feature>
<dbReference type="RefSeq" id="XP_030751466.1">
    <property type="nucleotide sequence ID" value="XM_030895606.1"/>
</dbReference>
<dbReference type="GO" id="GO:0046872">
    <property type="term" value="F:metal ion binding"/>
    <property type="evidence" value="ECO:0007669"/>
    <property type="project" value="UniProtKB-KW"/>
</dbReference>
<dbReference type="Pfam" id="PF00211">
    <property type="entry name" value="Guanylate_cyc"/>
    <property type="match status" value="2"/>
</dbReference>
<dbReference type="InterPro" id="IPR029787">
    <property type="entry name" value="Nucleotide_cyclase"/>
</dbReference>
<dbReference type="InterPro" id="IPR018297">
    <property type="entry name" value="A/G_cyclase_CS"/>
</dbReference>
<feature type="transmembrane region" description="Helical" evidence="15">
    <location>
        <begin position="62"/>
        <end position="85"/>
    </location>
</feature>
<dbReference type="PROSITE" id="PS00452">
    <property type="entry name" value="GUANYLATE_CYCLASE_1"/>
    <property type="match status" value="2"/>
</dbReference>
<feature type="transmembrane region" description="Helical" evidence="15">
    <location>
        <begin position="184"/>
        <end position="205"/>
    </location>
</feature>
<reference evidence="18 19" key="1">
    <citation type="submission" date="2025-04" db="UniProtKB">
        <authorList>
            <consortium name="RefSeq"/>
        </authorList>
    </citation>
    <scope>IDENTIFICATION</scope>
    <source>
        <tissue evidence="18 19">Gonads</tissue>
    </source>
</reference>
<dbReference type="SUPFAM" id="SSF55073">
    <property type="entry name" value="Nucleotide cyclase"/>
    <property type="match status" value="2"/>
</dbReference>
<keyword evidence="7" id="KW-0547">Nucleotide-binding</keyword>
<comment type="cofactor">
    <cofactor evidence="2">
        <name>Mg(2+)</name>
        <dbReference type="ChEBI" id="CHEBI:18420"/>
    </cofactor>
</comment>
<dbReference type="PANTHER" id="PTHR45627:SF23">
    <property type="entry name" value="AT30656P-RELATED"/>
    <property type="match status" value="1"/>
</dbReference>
<keyword evidence="9" id="KW-0460">Magnesium</keyword>
<evidence type="ECO:0000256" key="2">
    <source>
        <dbReference type="ARBA" id="ARBA00001946"/>
    </source>
</evidence>
<dbReference type="GO" id="GO:0007189">
    <property type="term" value="P:adenylate cyclase-activating G protein-coupled receptor signaling pathway"/>
    <property type="evidence" value="ECO:0007669"/>
    <property type="project" value="TreeGrafter"/>
</dbReference>
<proteinExistence type="inferred from homology"/>
<keyword evidence="6" id="KW-0479">Metal-binding</keyword>
<dbReference type="Pfam" id="PF16214">
    <property type="entry name" value="AC_N"/>
    <property type="match status" value="1"/>
</dbReference>
<protein>
    <recommendedName>
        <fullName evidence="4">adenylate cyclase</fullName>
        <ecNumber evidence="4">4.6.1.1</ecNumber>
    </recommendedName>
</protein>
<comment type="catalytic activity">
    <reaction evidence="1">
        <text>ATP = 3',5'-cyclic AMP + diphosphate</text>
        <dbReference type="Rhea" id="RHEA:15389"/>
        <dbReference type="ChEBI" id="CHEBI:30616"/>
        <dbReference type="ChEBI" id="CHEBI:33019"/>
        <dbReference type="ChEBI" id="CHEBI:58165"/>
        <dbReference type="EC" id="4.6.1.1"/>
    </reaction>
</comment>
<dbReference type="GO" id="GO:0005524">
    <property type="term" value="F:ATP binding"/>
    <property type="evidence" value="ECO:0007669"/>
    <property type="project" value="UniProtKB-KW"/>
</dbReference>
<feature type="transmembrane region" description="Helical" evidence="15">
    <location>
        <begin position="158"/>
        <end position="177"/>
    </location>
</feature>
<keyword evidence="8" id="KW-0067">ATP-binding</keyword>
<feature type="transmembrane region" description="Helical" evidence="15">
    <location>
        <begin position="130"/>
        <end position="152"/>
    </location>
</feature>
<dbReference type="RefSeq" id="XP_030751469.1">
    <property type="nucleotide sequence ID" value="XM_030895609.1"/>
</dbReference>
<comment type="subcellular location">
    <subcellularLocation>
        <location evidence="3">Membrane</location>
        <topology evidence="3">Multi-pass membrane protein</topology>
    </subcellularLocation>
</comment>
<name>A0A6J2XJJ9_SITOR</name>
<evidence type="ECO:0000256" key="9">
    <source>
        <dbReference type="ARBA" id="ARBA00022842"/>
    </source>
</evidence>
<dbReference type="KEGG" id="soy:115878992"/>
<evidence type="ECO:0000256" key="11">
    <source>
        <dbReference type="ARBA" id="ARBA00022998"/>
    </source>
</evidence>
<evidence type="ECO:0000256" key="6">
    <source>
        <dbReference type="ARBA" id="ARBA00022723"/>
    </source>
</evidence>
<dbReference type="InterPro" id="IPR032628">
    <property type="entry name" value="AC_N"/>
</dbReference>
<dbReference type="Proteomes" id="UP000504635">
    <property type="component" value="Unplaced"/>
</dbReference>
<dbReference type="RefSeq" id="XP_030751467.1">
    <property type="nucleotide sequence ID" value="XM_030895607.1"/>
</dbReference>
<evidence type="ECO:0000256" key="1">
    <source>
        <dbReference type="ARBA" id="ARBA00001593"/>
    </source>
</evidence>
<dbReference type="GO" id="GO:0006171">
    <property type="term" value="P:cAMP biosynthetic process"/>
    <property type="evidence" value="ECO:0007669"/>
    <property type="project" value="UniProtKB-KW"/>
</dbReference>
<keyword evidence="11" id="KW-0115">cAMP biosynthesis</keyword>
<evidence type="ECO:0000313" key="17">
    <source>
        <dbReference type="Proteomes" id="UP000504635"/>
    </source>
</evidence>
<dbReference type="InterPro" id="IPR001054">
    <property type="entry name" value="A/G_cyclase"/>
</dbReference>
<dbReference type="GO" id="GO:0004016">
    <property type="term" value="F:adenylate cyclase activity"/>
    <property type="evidence" value="ECO:0007669"/>
    <property type="project" value="UniProtKB-EC"/>
</dbReference>
<dbReference type="SMART" id="SM00044">
    <property type="entry name" value="CYCc"/>
    <property type="match status" value="2"/>
</dbReference>
<evidence type="ECO:0000256" key="4">
    <source>
        <dbReference type="ARBA" id="ARBA00012201"/>
    </source>
</evidence>
<evidence type="ECO:0000256" key="12">
    <source>
        <dbReference type="ARBA" id="ARBA00023136"/>
    </source>
</evidence>
<evidence type="ECO:0000256" key="8">
    <source>
        <dbReference type="ARBA" id="ARBA00022840"/>
    </source>
</evidence>
<evidence type="ECO:0000256" key="14">
    <source>
        <dbReference type="RuleBase" id="RU000405"/>
    </source>
</evidence>
<accession>A0A6J2XJJ9</accession>
<evidence type="ECO:0000256" key="10">
    <source>
        <dbReference type="ARBA" id="ARBA00022989"/>
    </source>
</evidence>
<sequence length="1146" mass="132365">MMDINDNSSVDLTSVDEELFGSGPVEIESYGEKKWTRKHLRSQFETLELYNLFRKYTDKINFGYFSLFLILTFFLFLAHTLILIAENYTNTDNLTVLIPDLTVYASITCLSVIGLYFLEVTVKNQKEWSYFPTTAFIALFIGNFFVPLYHSFVDVPDGYYYTPAYTFLLIIACYVFFGVPKNWIATMAGLLVSAVHVITVLFISYDTLDTDKKIKRVFSDSIYLVCFNGLGLYFRSLNELVQRKSFLDRRDCIVNTLQLKHEKEQEEQLMSSIIPAPLISKVKENYIQIQDAYLTSGKLLQDDSQKLLETHDNVTILFADIVNYTVMTKKLNINALLETLNELFGRFDDASDKLKVIRIKFLGDCYYCVSGLPPNPPENPAEACVDLGLKMINIIAKVRQEKDLTIDMRIGIHTGRIICGIIGKIKYQFDIWSKDVDIANKMESEGKPGKVHITNKTKELLEKPYDIVPTDKGETVAQFKQNELKTYLVSPMPEHPNTIPRNNHKVYEPEDSHIPAQPRPSLFRKNGMPPLNLAHLTSELPNIAEEPVSTLTLIESNNIDNDNERKAISNGDANGRRNTVYQRRASLRFRINEERRSTSDIKRRTAFMNSNFKRYMETTATVDDEMEKAINNMSFSKKDQYIKEKEISSLLIFRNKKNELAYVKLTDPMFKYYVLGQVGLLLCMYIIENLTLKRNTWWRPEIVISQAILIFVLLPSTWTYFLYLKYKTKFGETLPKNIIVRFLYRTSMYITQKFWARWLIYTVVYCLFVTCVLLEVLLCHLESNEKNDSLIAGHCLVPWSMTQACALTLIMTFLFLKIFIWIKLLYAVITTVAYGCCIVFFVNYIYRNSETFNPYLSPQAAHIMSVVFLTFTLHLIDRQTDYMNRLDFLWTNKLLEEKKKANEQQAVNTHMLINILPKHVAKIYLDVNNSSNELYYESHNNAAVMFASMIFDECYMENENSFLTMMNGYVTDIDTLINRKEFSKVEKIKIAKWTYMAACGLTIPTDKDTVAYEVETHHTSTPLDTLLNFASMMFKIFRAHNNSMTEVHLRIGICHGPIVAGVVGSKKPLYDIWGDAVNMASRMDSTGMLGKIQVLESTAEEIEKLGYECEERGVREVKGAGNQMTYFVKLDSNFDLVRRRYDASEE</sequence>
<feature type="domain" description="Guanylate cyclase" evidence="16">
    <location>
        <begin position="921"/>
        <end position="1084"/>
    </location>
</feature>
<evidence type="ECO:0000256" key="13">
    <source>
        <dbReference type="ARBA" id="ARBA00023239"/>
    </source>
</evidence>
<evidence type="ECO:0000256" key="3">
    <source>
        <dbReference type="ARBA" id="ARBA00004141"/>
    </source>
</evidence>
<feature type="transmembrane region" description="Helical" evidence="15">
    <location>
        <begin position="702"/>
        <end position="723"/>
    </location>
</feature>
<organism evidence="17 19">
    <name type="scientific">Sitophilus oryzae</name>
    <name type="common">Rice weevil</name>
    <name type="synonym">Curculio oryzae</name>
    <dbReference type="NCBI Taxonomy" id="7048"/>
    <lineage>
        <taxon>Eukaryota</taxon>
        <taxon>Metazoa</taxon>
        <taxon>Ecdysozoa</taxon>
        <taxon>Arthropoda</taxon>
        <taxon>Hexapoda</taxon>
        <taxon>Insecta</taxon>
        <taxon>Pterygota</taxon>
        <taxon>Neoptera</taxon>
        <taxon>Endopterygota</taxon>
        <taxon>Coleoptera</taxon>
        <taxon>Polyphaga</taxon>
        <taxon>Cucujiformia</taxon>
        <taxon>Curculionidae</taxon>
        <taxon>Dryophthorinae</taxon>
        <taxon>Sitophilus</taxon>
    </lineage>
</organism>
<feature type="transmembrane region" description="Helical" evidence="15">
    <location>
        <begin position="670"/>
        <end position="687"/>
    </location>
</feature>
<keyword evidence="17" id="KW-1185">Reference proteome</keyword>
<dbReference type="PANTHER" id="PTHR45627">
    <property type="entry name" value="ADENYLATE CYCLASE TYPE 1"/>
    <property type="match status" value="1"/>
</dbReference>
<dbReference type="Gene3D" id="3.30.70.1230">
    <property type="entry name" value="Nucleotide cyclase"/>
    <property type="match status" value="2"/>
</dbReference>
<evidence type="ECO:0000313" key="19">
    <source>
        <dbReference type="RefSeq" id="XP_030751467.1"/>
    </source>
</evidence>